<organism evidence="1 2">
    <name type="scientific">Burkholderia ubonensis</name>
    <dbReference type="NCBI Taxonomy" id="101571"/>
    <lineage>
        <taxon>Bacteria</taxon>
        <taxon>Pseudomonadati</taxon>
        <taxon>Pseudomonadota</taxon>
        <taxon>Betaproteobacteria</taxon>
        <taxon>Burkholderiales</taxon>
        <taxon>Burkholderiaceae</taxon>
        <taxon>Burkholderia</taxon>
        <taxon>Burkholderia cepacia complex</taxon>
    </lineage>
</organism>
<proteinExistence type="predicted"/>
<reference evidence="1 2" key="1">
    <citation type="submission" date="2015-11" db="EMBL/GenBank/DDBJ databases">
        <title>Expanding the genomic diversity of Burkholderia species for the development of highly accurate diagnostics.</title>
        <authorList>
            <person name="Sahl J."/>
            <person name="Keim P."/>
            <person name="Wagner D."/>
        </authorList>
    </citation>
    <scope>NUCLEOTIDE SEQUENCE [LARGE SCALE GENOMIC DNA]</scope>
    <source>
        <strain evidence="1 2">MSMB2087WGS</strain>
    </source>
</reference>
<dbReference type="AlphaFoldDB" id="A0A106QCI5"/>
<evidence type="ECO:0000313" key="1">
    <source>
        <dbReference type="EMBL" id="KWA83945.1"/>
    </source>
</evidence>
<dbReference type="RefSeq" id="WP_060192270.1">
    <property type="nucleotide sequence ID" value="NZ_LPHD01000049.1"/>
</dbReference>
<sequence>MIECTHVITHDHKHGNAIYHCTMANAKKLLDHCLKREAVELAKLYESLKDETRLVLPVSWLTHALAEVRDLKQTPTRLRSVLYGPGPRDRGADDKRPMPVITKEMQEELVLSFFRSQMKLEALDNSSPLTVADLTAGWGTLTFLEPARQRLSQGVLFIEDDLFSGYEDLRVLLADRWKVTAKEESIIGNHFCPFLNTWGSGRWDVMPVQHV</sequence>
<protein>
    <submittedName>
        <fullName evidence="1">Uncharacterized protein</fullName>
    </submittedName>
</protein>
<gene>
    <name evidence="1" type="ORF">WL29_21500</name>
</gene>
<dbReference type="EMBL" id="LPHD01000049">
    <property type="protein sequence ID" value="KWA83945.1"/>
    <property type="molecule type" value="Genomic_DNA"/>
</dbReference>
<evidence type="ECO:0000313" key="2">
    <source>
        <dbReference type="Proteomes" id="UP000060630"/>
    </source>
</evidence>
<name>A0A106QCI5_9BURK</name>
<comment type="caution">
    <text evidence="1">The sequence shown here is derived from an EMBL/GenBank/DDBJ whole genome shotgun (WGS) entry which is preliminary data.</text>
</comment>
<accession>A0A106QCI5</accession>
<dbReference type="Proteomes" id="UP000060630">
    <property type="component" value="Unassembled WGS sequence"/>
</dbReference>